<dbReference type="Pfam" id="PF04041">
    <property type="entry name" value="Glyco_hydro_130"/>
    <property type="match status" value="1"/>
</dbReference>
<evidence type="ECO:0000313" key="5">
    <source>
        <dbReference type="Proteomes" id="UP001153387"/>
    </source>
</evidence>
<dbReference type="InterPro" id="IPR007184">
    <property type="entry name" value="Mannoside_phosphorylase"/>
</dbReference>
<comment type="similarity">
    <text evidence="3">Belongs to the glycosyl hydrolase 130 family.</text>
</comment>
<evidence type="ECO:0000256" key="1">
    <source>
        <dbReference type="ARBA" id="ARBA00022676"/>
    </source>
</evidence>
<organism evidence="4 5">
    <name type="scientific">Cohnella ginsengisoli</name>
    <dbReference type="NCBI Taxonomy" id="425004"/>
    <lineage>
        <taxon>Bacteria</taxon>
        <taxon>Bacillati</taxon>
        <taxon>Bacillota</taxon>
        <taxon>Bacilli</taxon>
        <taxon>Bacillales</taxon>
        <taxon>Paenibacillaceae</taxon>
        <taxon>Cohnella</taxon>
    </lineage>
</organism>
<dbReference type="GO" id="GO:0016757">
    <property type="term" value="F:glycosyltransferase activity"/>
    <property type="evidence" value="ECO:0007669"/>
    <property type="project" value="UniProtKB-KW"/>
</dbReference>
<dbReference type="Gene3D" id="2.115.10.20">
    <property type="entry name" value="Glycosyl hydrolase domain, family 43"/>
    <property type="match status" value="1"/>
</dbReference>
<dbReference type="PANTHER" id="PTHR34106">
    <property type="entry name" value="GLYCOSIDASE"/>
    <property type="match status" value="1"/>
</dbReference>
<protein>
    <submittedName>
        <fullName evidence="4">Glycoside hydrolase family 130 protein</fullName>
    </submittedName>
</protein>
<dbReference type="AlphaFoldDB" id="A0A9X4KMW8"/>
<reference evidence="4 5" key="1">
    <citation type="submission" date="2022-10" db="EMBL/GenBank/DDBJ databases">
        <title>Comparative genomic analysis of Cohnella hashimotonis sp. nov., isolated from the International Space Station.</title>
        <authorList>
            <person name="Simpson A."/>
            <person name="Venkateswaran K."/>
        </authorList>
    </citation>
    <scope>NUCLEOTIDE SEQUENCE [LARGE SCALE GENOMIC DNA]</scope>
    <source>
        <strain evidence="4 5">DSM 18997</strain>
    </source>
</reference>
<evidence type="ECO:0000256" key="3">
    <source>
        <dbReference type="ARBA" id="ARBA00024356"/>
    </source>
</evidence>
<dbReference type="CDD" id="cd18612">
    <property type="entry name" value="GH130_Lin0857-like"/>
    <property type="match status" value="1"/>
</dbReference>
<dbReference type="Proteomes" id="UP001153387">
    <property type="component" value="Unassembled WGS sequence"/>
</dbReference>
<dbReference type="SUPFAM" id="SSF75005">
    <property type="entry name" value="Arabinanase/levansucrase/invertase"/>
    <property type="match status" value="1"/>
</dbReference>
<keyword evidence="2" id="KW-0808">Transferase</keyword>
<dbReference type="EMBL" id="JAPDHZ010000006">
    <property type="protein sequence ID" value="MDG0794349.1"/>
    <property type="molecule type" value="Genomic_DNA"/>
</dbReference>
<keyword evidence="1" id="KW-0328">Glycosyltransferase</keyword>
<evidence type="ECO:0000256" key="2">
    <source>
        <dbReference type="ARBA" id="ARBA00022679"/>
    </source>
</evidence>
<evidence type="ECO:0000313" key="4">
    <source>
        <dbReference type="EMBL" id="MDG0794349.1"/>
    </source>
</evidence>
<dbReference type="InterPro" id="IPR023296">
    <property type="entry name" value="Glyco_hydro_beta-prop_sf"/>
</dbReference>
<accession>A0A9X4KMW8</accession>
<gene>
    <name evidence="4" type="ORF">OMP38_28560</name>
</gene>
<dbReference type="PIRSF" id="PIRSF016202">
    <property type="entry name" value="PH1107"/>
    <property type="match status" value="1"/>
</dbReference>
<dbReference type="GO" id="GO:0016787">
    <property type="term" value="F:hydrolase activity"/>
    <property type="evidence" value="ECO:0007669"/>
    <property type="project" value="UniProtKB-KW"/>
</dbReference>
<comment type="caution">
    <text evidence="4">The sequence shown here is derived from an EMBL/GenBank/DDBJ whole genome shotgun (WGS) entry which is preliminary data.</text>
</comment>
<dbReference type="PANTHER" id="PTHR34106:SF5">
    <property type="entry name" value="GLYCOSIDASE"/>
    <property type="match status" value="1"/>
</dbReference>
<name>A0A9X4KMW8_9BACL</name>
<proteinExistence type="inferred from homology"/>
<dbReference type="RefSeq" id="WP_277568100.1">
    <property type="nucleotide sequence ID" value="NZ_JAPDHZ010000006.1"/>
</dbReference>
<sequence length="348" mass="38129">MAVIRMADGPIVTVGHVKPSRPDFQVVGAFNAGVAQLGDEVILLLRVAEMPLQSESGAVLVPMLDENGAQLELVRLAADDPNYDFADSRVIKGYDGSYAYLTSMSHLRAARSRDGVRFVVDETPALFPSGEDEAWGIEDPRITQMGDKYYITYSAVSSRGVGVGLAATRDFVSYERLGMILPPENKDAMFFPERINGKYYMLHRPVPKSIGAPEMWVAESPDLLHWGGHRYLMGLRPGHWDGGRIGGGAVPIRTERGWLALYHGADSDSRYCMGAALLDFDDPARVLARSRVPILAPEADYEVNGFFGKVVFSCGAILAGDTIRMYYGAADEVMARADIPLADIWDSF</sequence>
<keyword evidence="4" id="KW-0378">Hydrolase</keyword>
<keyword evidence="5" id="KW-1185">Reference proteome</keyword>